<comment type="caution">
    <text evidence="2">The sequence shown here is derived from an EMBL/GenBank/DDBJ whole genome shotgun (WGS) entry which is preliminary data.</text>
</comment>
<sequence length="146" mass="15621">MPAFPTRQLNGQQPSTSCSTSQPSYHCCSRGPCRTRCHSLAPCSSSKRLAPGRDRSNSRSMDVYISEEYVAQRRAERRAARNAAAAAARCGEEKAAPADGEQRRRWTAAAWAKEKRTADGNAAGANPGGGAAWLVGEDAVLSYFSA</sequence>
<organism evidence="2 3">
    <name type="scientific">Panicum virgatum</name>
    <name type="common">Blackwell switchgrass</name>
    <dbReference type="NCBI Taxonomy" id="38727"/>
    <lineage>
        <taxon>Eukaryota</taxon>
        <taxon>Viridiplantae</taxon>
        <taxon>Streptophyta</taxon>
        <taxon>Embryophyta</taxon>
        <taxon>Tracheophyta</taxon>
        <taxon>Spermatophyta</taxon>
        <taxon>Magnoliopsida</taxon>
        <taxon>Liliopsida</taxon>
        <taxon>Poales</taxon>
        <taxon>Poaceae</taxon>
        <taxon>PACMAD clade</taxon>
        <taxon>Panicoideae</taxon>
        <taxon>Panicodae</taxon>
        <taxon>Paniceae</taxon>
        <taxon>Panicinae</taxon>
        <taxon>Panicum</taxon>
        <taxon>Panicum sect. Hiantes</taxon>
    </lineage>
</organism>
<evidence type="ECO:0000256" key="1">
    <source>
        <dbReference type="SAM" id="MobiDB-lite"/>
    </source>
</evidence>
<feature type="compositionally biased region" description="Basic and acidic residues" evidence="1">
    <location>
        <begin position="90"/>
        <end position="104"/>
    </location>
</feature>
<proteinExistence type="predicted"/>
<name>A0A8T0NMC0_PANVG</name>
<dbReference type="AlphaFoldDB" id="A0A8T0NMC0"/>
<feature type="compositionally biased region" description="Low complexity" evidence="1">
    <location>
        <begin position="12"/>
        <end position="23"/>
    </location>
</feature>
<gene>
    <name evidence="2" type="ORF">PVAP13_9KG147810</name>
</gene>
<feature type="region of interest" description="Disordered" evidence="1">
    <location>
        <begin position="1"/>
        <end position="23"/>
    </location>
</feature>
<dbReference type="EMBL" id="CM029053">
    <property type="protein sequence ID" value="KAG2548014.1"/>
    <property type="molecule type" value="Genomic_DNA"/>
</dbReference>
<protein>
    <submittedName>
        <fullName evidence="2">Uncharacterized protein</fullName>
    </submittedName>
</protein>
<dbReference type="Proteomes" id="UP000823388">
    <property type="component" value="Chromosome 9K"/>
</dbReference>
<feature type="region of interest" description="Disordered" evidence="1">
    <location>
        <begin position="89"/>
        <end position="129"/>
    </location>
</feature>
<evidence type="ECO:0000313" key="2">
    <source>
        <dbReference type="EMBL" id="KAG2548014.1"/>
    </source>
</evidence>
<evidence type="ECO:0000313" key="3">
    <source>
        <dbReference type="Proteomes" id="UP000823388"/>
    </source>
</evidence>
<keyword evidence="3" id="KW-1185">Reference proteome</keyword>
<reference evidence="2" key="1">
    <citation type="submission" date="2020-05" db="EMBL/GenBank/DDBJ databases">
        <title>WGS assembly of Panicum virgatum.</title>
        <authorList>
            <person name="Lovell J.T."/>
            <person name="Jenkins J."/>
            <person name="Shu S."/>
            <person name="Juenger T.E."/>
            <person name="Schmutz J."/>
        </authorList>
    </citation>
    <scope>NUCLEOTIDE SEQUENCE</scope>
    <source>
        <strain evidence="2">AP13</strain>
    </source>
</reference>
<accession>A0A8T0NMC0</accession>